<evidence type="ECO:0000256" key="1">
    <source>
        <dbReference type="ARBA" id="ARBA00006499"/>
    </source>
</evidence>
<dbReference type="InterPro" id="IPR029058">
    <property type="entry name" value="AB_hydrolase_fold"/>
</dbReference>
<evidence type="ECO:0000256" key="2">
    <source>
        <dbReference type="ARBA" id="ARBA00022801"/>
    </source>
</evidence>
<dbReference type="RefSeq" id="WP_033496902.1">
    <property type="nucleotide sequence ID" value="NZ_JALCNH010000006.1"/>
</dbReference>
<reference evidence="4 5" key="1">
    <citation type="submission" date="2014-03" db="EMBL/GenBank/DDBJ databases">
        <title>Genomics of Bifidobacteria.</title>
        <authorList>
            <person name="Ventura M."/>
            <person name="Milani C."/>
            <person name="Lugli G.A."/>
        </authorList>
    </citation>
    <scope>NUCLEOTIDE SEQUENCE [LARGE SCALE GENOMIC DNA]</scope>
    <source>
        <strain evidence="4 5">LMG 21775</strain>
    </source>
</reference>
<dbReference type="STRING" id="218140.BPSY_0522"/>
<dbReference type="OrthoDB" id="9780848at2"/>
<evidence type="ECO:0000259" key="3">
    <source>
        <dbReference type="Pfam" id="PF02230"/>
    </source>
</evidence>
<keyword evidence="5" id="KW-1185">Reference proteome</keyword>
<evidence type="ECO:0000313" key="4">
    <source>
        <dbReference type="EMBL" id="KFI82731.1"/>
    </source>
</evidence>
<feature type="domain" description="Phospholipase/carboxylesterase/thioesterase" evidence="3">
    <location>
        <begin position="45"/>
        <end position="241"/>
    </location>
</feature>
<evidence type="ECO:0000313" key="5">
    <source>
        <dbReference type="Proteomes" id="UP000029050"/>
    </source>
</evidence>
<dbReference type="EMBL" id="JGZI01000008">
    <property type="protein sequence ID" value="KFI82731.1"/>
    <property type="molecule type" value="Genomic_DNA"/>
</dbReference>
<dbReference type="PANTHER" id="PTHR10655:SF17">
    <property type="entry name" value="LYSOPHOSPHOLIPASE-LIKE PROTEIN 1"/>
    <property type="match status" value="1"/>
</dbReference>
<dbReference type="Gene3D" id="3.40.50.1820">
    <property type="entry name" value="alpha/beta hydrolase"/>
    <property type="match status" value="1"/>
</dbReference>
<keyword evidence="2" id="KW-0378">Hydrolase</keyword>
<dbReference type="GO" id="GO:0016787">
    <property type="term" value="F:hydrolase activity"/>
    <property type="evidence" value="ECO:0007669"/>
    <property type="project" value="UniProtKB-KW"/>
</dbReference>
<dbReference type="PANTHER" id="PTHR10655">
    <property type="entry name" value="LYSOPHOSPHOLIPASE-RELATED"/>
    <property type="match status" value="1"/>
</dbReference>
<dbReference type="GeneID" id="98299735"/>
<dbReference type="eggNOG" id="COG0400">
    <property type="taxonomic scope" value="Bacteria"/>
</dbReference>
<name>A0A087CHI1_9BIFI</name>
<comment type="similarity">
    <text evidence="1">Belongs to the AB hydrolase superfamily. AB hydrolase 2 family.</text>
</comment>
<gene>
    <name evidence="4" type="ORF">BPSY_0522</name>
</gene>
<protein>
    <submittedName>
        <fullName evidence="4">Phospholipase/Carboxylesterase</fullName>
    </submittedName>
</protein>
<dbReference type="AlphaFoldDB" id="A0A087CHI1"/>
<dbReference type="SUPFAM" id="SSF53474">
    <property type="entry name" value="alpha/beta-Hydrolases"/>
    <property type="match status" value="1"/>
</dbReference>
<dbReference type="Proteomes" id="UP000029050">
    <property type="component" value="Unassembled WGS sequence"/>
</dbReference>
<dbReference type="Pfam" id="PF02230">
    <property type="entry name" value="Abhydrolase_2"/>
    <property type="match status" value="1"/>
</dbReference>
<sequence>MSEEHEPHTMTGRRSEVIAGSFGEDLSVSHALLSKGQAQANTRLPMFLLLHGWGSNEQDLADLMRYVAPYNDYAALRAPLDMPAAYAGASGPKGYSWFHDCVPTGEDLDRDAYAAAKAIDRWVSEHIAADRDIVPLGFSQGGVLAIHLLRLHPERYRAAVSLSGFMAPGLVKEAVPADSRLASLDIPVFYGYGSADNVIPRYELYATAAWLEEHTWLNSHEYHGLDHAVSLEEFSDIRQWLIQNDISSGMM</sequence>
<dbReference type="InterPro" id="IPR003140">
    <property type="entry name" value="PLipase/COase/thioEstase"/>
</dbReference>
<proteinExistence type="inferred from homology"/>
<accession>A0A087CHI1</accession>
<organism evidence="4 5">
    <name type="scientific">Bifidobacterium psychraerophilum</name>
    <dbReference type="NCBI Taxonomy" id="218140"/>
    <lineage>
        <taxon>Bacteria</taxon>
        <taxon>Bacillati</taxon>
        <taxon>Actinomycetota</taxon>
        <taxon>Actinomycetes</taxon>
        <taxon>Bifidobacteriales</taxon>
        <taxon>Bifidobacteriaceae</taxon>
        <taxon>Bifidobacterium</taxon>
    </lineage>
</organism>
<dbReference type="InterPro" id="IPR050565">
    <property type="entry name" value="LYPA1-2/EST-like"/>
</dbReference>
<comment type="caution">
    <text evidence="4">The sequence shown here is derived from an EMBL/GenBank/DDBJ whole genome shotgun (WGS) entry which is preliminary data.</text>
</comment>